<dbReference type="Pfam" id="PF13640">
    <property type="entry name" value="2OG-FeII_Oxy_3"/>
    <property type="match status" value="1"/>
</dbReference>
<dbReference type="GO" id="GO:0031543">
    <property type="term" value="F:peptidyl-proline dioxygenase activity"/>
    <property type="evidence" value="ECO:0007669"/>
    <property type="project" value="TreeGrafter"/>
</dbReference>
<gene>
    <name evidence="8" type="ORF">FVE85_6501</name>
</gene>
<evidence type="ECO:0000313" key="9">
    <source>
        <dbReference type="Proteomes" id="UP000324585"/>
    </source>
</evidence>
<dbReference type="EMBL" id="VRMN01000001">
    <property type="protein sequence ID" value="KAA8498916.1"/>
    <property type="molecule type" value="Genomic_DNA"/>
</dbReference>
<evidence type="ECO:0000256" key="4">
    <source>
        <dbReference type="ARBA" id="ARBA00022964"/>
    </source>
</evidence>
<evidence type="ECO:0000256" key="6">
    <source>
        <dbReference type="ARBA" id="ARBA00023004"/>
    </source>
</evidence>
<dbReference type="GO" id="GO:0008198">
    <property type="term" value="F:ferrous iron binding"/>
    <property type="evidence" value="ECO:0007669"/>
    <property type="project" value="TreeGrafter"/>
</dbReference>
<keyword evidence="2" id="KW-0479">Metal-binding</keyword>
<keyword evidence="9" id="KW-1185">Reference proteome</keyword>
<keyword evidence="6" id="KW-0408">Iron</keyword>
<reference evidence="9" key="1">
    <citation type="journal article" date="2019" name="Nat. Commun.">
        <title>Expansion of phycobilisome linker gene families in mesophilic red algae.</title>
        <authorList>
            <person name="Lee J."/>
            <person name="Kim D."/>
            <person name="Bhattacharya D."/>
            <person name="Yoon H.S."/>
        </authorList>
    </citation>
    <scope>NUCLEOTIDE SEQUENCE [LARGE SCALE GENOMIC DNA]</scope>
    <source>
        <strain evidence="9">CCMP 1328</strain>
    </source>
</reference>
<name>A0A5J4Z5C3_PORPP</name>
<evidence type="ECO:0000256" key="5">
    <source>
        <dbReference type="ARBA" id="ARBA00023002"/>
    </source>
</evidence>
<dbReference type="PANTHER" id="PTHR12907">
    <property type="entry name" value="EGL NINE HOMOLOG-RELATED"/>
    <property type="match status" value="1"/>
</dbReference>
<dbReference type="OrthoDB" id="5952526at2759"/>
<sequence>MTRIADDLVDELKRGDDAVYVCDNFLGATLSAQMRREAEKMYDMSSETPGLFVKSQSIDARQNRIYEKEHVYAMQVMGGNTQYDMAPKLVEYIVHMTSVLGTVLNHALKGRAALSTKLQSNKLAVCTNGGAAYDKHIDNGGAGDLRKISILYYMNPMYKRGDGGCFRAFSSTDSSVYRDIEPVADRLVVFWSDALVHSVTPMLNSKSQGNAEVSVACAGEPLDRSKRRYALTIWLCSESITEIRDLPESVRKLHFPLTN</sequence>
<evidence type="ECO:0000256" key="1">
    <source>
        <dbReference type="ARBA" id="ARBA00001961"/>
    </source>
</evidence>
<evidence type="ECO:0000313" key="8">
    <source>
        <dbReference type="EMBL" id="KAA8498916.1"/>
    </source>
</evidence>
<dbReference type="GO" id="GO:0031418">
    <property type="term" value="F:L-ascorbic acid binding"/>
    <property type="evidence" value="ECO:0007669"/>
    <property type="project" value="UniProtKB-KW"/>
</dbReference>
<dbReference type="PROSITE" id="PS51471">
    <property type="entry name" value="FE2OG_OXY"/>
    <property type="match status" value="1"/>
</dbReference>
<dbReference type="GO" id="GO:0071456">
    <property type="term" value="P:cellular response to hypoxia"/>
    <property type="evidence" value="ECO:0007669"/>
    <property type="project" value="TreeGrafter"/>
</dbReference>
<dbReference type="PANTHER" id="PTHR12907:SF26">
    <property type="entry name" value="HIF PROLYL HYDROXYLASE, ISOFORM C"/>
    <property type="match status" value="1"/>
</dbReference>
<dbReference type="InterPro" id="IPR051559">
    <property type="entry name" value="HIF_prolyl_hydroxylases"/>
</dbReference>
<comment type="caution">
    <text evidence="8">The sequence shown here is derived from an EMBL/GenBank/DDBJ whole genome shotgun (WGS) entry which is preliminary data.</text>
</comment>
<dbReference type="AlphaFoldDB" id="A0A5J4Z5C3"/>
<dbReference type="OMA" id="RYAGEMI"/>
<dbReference type="InterPro" id="IPR005123">
    <property type="entry name" value="Oxoglu/Fe-dep_dioxygenase_dom"/>
</dbReference>
<keyword evidence="3" id="KW-0847">Vitamin C</keyword>
<dbReference type="InterPro" id="IPR006620">
    <property type="entry name" value="Pro_4_hyd_alph"/>
</dbReference>
<protein>
    <submittedName>
        <fullName evidence="8">Hypoxia-inducible factor prolyl hydroxylase</fullName>
    </submittedName>
</protein>
<dbReference type="Gene3D" id="2.60.120.620">
    <property type="entry name" value="q2cbj1_9rhob like domain"/>
    <property type="match status" value="1"/>
</dbReference>
<evidence type="ECO:0000256" key="2">
    <source>
        <dbReference type="ARBA" id="ARBA00022723"/>
    </source>
</evidence>
<comment type="cofactor">
    <cofactor evidence="1">
        <name>L-ascorbate</name>
        <dbReference type="ChEBI" id="CHEBI:38290"/>
    </cofactor>
</comment>
<organism evidence="8 9">
    <name type="scientific">Porphyridium purpureum</name>
    <name type="common">Red alga</name>
    <name type="synonym">Porphyridium cruentum</name>
    <dbReference type="NCBI Taxonomy" id="35688"/>
    <lineage>
        <taxon>Eukaryota</taxon>
        <taxon>Rhodophyta</taxon>
        <taxon>Bangiophyceae</taxon>
        <taxon>Porphyridiales</taxon>
        <taxon>Porphyridiaceae</taxon>
        <taxon>Porphyridium</taxon>
    </lineage>
</organism>
<dbReference type="SMART" id="SM00702">
    <property type="entry name" value="P4Hc"/>
    <property type="match status" value="1"/>
</dbReference>
<keyword evidence="5" id="KW-0560">Oxidoreductase</keyword>
<evidence type="ECO:0000259" key="7">
    <source>
        <dbReference type="PROSITE" id="PS51471"/>
    </source>
</evidence>
<accession>A0A5J4Z5C3</accession>
<proteinExistence type="predicted"/>
<evidence type="ECO:0000256" key="3">
    <source>
        <dbReference type="ARBA" id="ARBA00022896"/>
    </source>
</evidence>
<feature type="domain" description="Fe2OG dioxygenase" evidence="7">
    <location>
        <begin position="117"/>
        <end position="237"/>
    </location>
</feature>
<keyword evidence="4" id="KW-0223">Dioxygenase</keyword>
<dbReference type="Proteomes" id="UP000324585">
    <property type="component" value="Unassembled WGS sequence"/>
</dbReference>
<dbReference type="InterPro" id="IPR044862">
    <property type="entry name" value="Pro_4_hyd_alph_FE2OG_OXY"/>
</dbReference>